<proteinExistence type="predicted"/>
<evidence type="ECO:0000256" key="1">
    <source>
        <dbReference type="SAM" id="MobiDB-lite"/>
    </source>
</evidence>
<feature type="transmembrane region" description="Helical" evidence="2">
    <location>
        <begin position="12"/>
        <end position="37"/>
    </location>
</feature>
<sequence>MANELTGLLPELLFYGFGLVVQTVFFGVYSVLIVLSTRMLLKRGMKTRINRLMFIITLFMYTLSAAYWAYQVAFVAERMKNFGGIALHPADFQPTNTLAKWSLLFNAAVLVNYVFSDAVVVWRAWIISWRQYRRYLGVTLFFWVITCRAIIDLVVVPNSATQHSSYLVKEVDVLQMTNIVMSLMSNLSATAVVGATALRHRQTLHAAFAVNKRSTKAERILSLLVESGVLYCFSGLTVLICSLIRLPAGTLGDIYTPINIQIAGAYPPVVLLLVGLEKSLNDSTFFNSGDGLPPSRPIQFRSPHVGGSEDQSRAATVSIHFARNPVLSGSAQEERTDADVV</sequence>
<comment type="caution">
    <text evidence="3">The sequence shown here is derived from an EMBL/GenBank/DDBJ whole genome shotgun (WGS) entry which is preliminary data.</text>
</comment>
<keyword evidence="4" id="KW-1185">Reference proteome</keyword>
<feature type="transmembrane region" description="Helical" evidence="2">
    <location>
        <begin position="49"/>
        <end position="70"/>
    </location>
</feature>
<gene>
    <name evidence="3" type="ORF">GGX14DRAFT_437925</name>
</gene>
<feature type="transmembrane region" description="Helical" evidence="2">
    <location>
        <begin position="220"/>
        <end position="246"/>
    </location>
</feature>
<feature type="transmembrane region" description="Helical" evidence="2">
    <location>
        <begin position="176"/>
        <end position="199"/>
    </location>
</feature>
<dbReference type="AlphaFoldDB" id="A0AAD6VNN4"/>
<name>A0AAD6VNN4_9AGAR</name>
<dbReference type="EMBL" id="JARJCW010000013">
    <property type="protein sequence ID" value="KAJ7217712.1"/>
    <property type="molecule type" value="Genomic_DNA"/>
</dbReference>
<evidence type="ECO:0000256" key="2">
    <source>
        <dbReference type="SAM" id="Phobius"/>
    </source>
</evidence>
<evidence type="ECO:0000313" key="3">
    <source>
        <dbReference type="EMBL" id="KAJ7217712.1"/>
    </source>
</evidence>
<keyword evidence="2" id="KW-0812">Transmembrane</keyword>
<feature type="region of interest" description="Disordered" evidence="1">
    <location>
        <begin position="288"/>
        <end position="309"/>
    </location>
</feature>
<dbReference type="Proteomes" id="UP001219525">
    <property type="component" value="Unassembled WGS sequence"/>
</dbReference>
<organism evidence="3 4">
    <name type="scientific">Mycena pura</name>
    <dbReference type="NCBI Taxonomy" id="153505"/>
    <lineage>
        <taxon>Eukaryota</taxon>
        <taxon>Fungi</taxon>
        <taxon>Dikarya</taxon>
        <taxon>Basidiomycota</taxon>
        <taxon>Agaricomycotina</taxon>
        <taxon>Agaricomycetes</taxon>
        <taxon>Agaricomycetidae</taxon>
        <taxon>Agaricales</taxon>
        <taxon>Marasmiineae</taxon>
        <taxon>Mycenaceae</taxon>
        <taxon>Mycena</taxon>
    </lineage>
</organism>
<feature type="transmembrane region" description="Helical" evidence="2">
    <location>
        <begin position="135"/>
        <end position="156"/>
    </location>
</feature>
<accession>A0AAD6VNN4</accession>
<feature type="transmembrane region" description="Helical" evidence="2">
    <location>
        <begin position="258"/>
        <end position="276"/>
    </location>
</feature>
<evidence type="ECO:0000313" key="4">
    <source>
        <dbReference type="Proteomes" id="UP001219525"/>
    </source>
</evidence>
<feature type="transmembrane region" description="Helical" evidence="2">
    <location>
        <begin position="103"/>
        <end position="123"/>
    </location>
</feature>
<keyword evidence="2" id="KW-1133">Transmembrane helix</keyword>
<protein>
    <submittedName>
        <fullName evidence="3">Uncharacterized protein</fullName>
    </submittedName>
</protein>
<reference evidence="3" key="1">
    <citation type="submission" date="2023-03" db="EMBL/GenBank/DDBJ databases">
        <title>Massive genome expansion in bonnet fungi (Mycena s.s.) driven by repeated elements and novel gene families across ecological guilds.</title>
        <authorList>
            <consortium name="Lawrence Berkeley National Laboratory"/>
            <person name="Harder C.B."/>
            <person name="Miyauchi S."/>
            <person name="Viragh M."/>
            <person name="Kuo A."/>
            <person name="Thoen E."/>
            <person name="Andreopoulos B."/>
            <person name="Lu D."/>
            <person name="Skrede I."/>
            <person name="Drula E."/>
            <person name="Henrissat B."/>
            <person name="Morin E."/>
            <person name="Kohler A."/>
            <person name="Barry K."/>
            <person name="LaButti K."/>
            <person name="Morin E."/>
            <person name="Salamov A."/>
            <person name="Lipzen A."/>
            <person name="Mereny Z."/>
            <person name="Hegedus B."/>
            <person name="Baldrian P."/>
            <person name="Stursova M."/>
            <person name="Weitz H."/>
            <person name="Taylor A."/>
            <person name="Grigoriev I.V."/>
            <person name="Nagy L.G."/>
            <person name="Martin F."/>
            <person name="Kauserud H."/>
        </authorList>
    </citation>
    <scope>NUCLEOTIDE SEQUENCE</scope>
    <source>
        <strain evidence="3">9144</strain>
    </source>
</reference>
<keyword evidence="2" id="KW-0472">Membrane</keyword>